<dbReference type="STRING" id="586416.GZ22_11155"/>
<dbReference type="SUPFAM" id="SSF55120">
    <property type="entry name" value="Pseudouridine synthase"/>
    <property type="match status" value="1"/>
</dbReference>
<dbReference type="Pfam" id="PF00849">
    <property type="entry name" value="PseudoU_synth_2"/>
    <property type="match status" value="1"/>
</dbReference>
<evidence type="ECO:0000259" key="6">
    <source>
        <dbReference type="SMART" id="SM00363"/>
    </source>
</evidence>
<dbReference type="RefSeq" id="WP_097043632.1">
    <property type="nucleotide sequence ID" value="NZ_OBEK01000008.1"/>
</dbReference>
<dbReference type="InterPro" id="IPR002942">
    <property type="entry name" value="S4_RNA-bd"/>
</dbReference>
<dbReference type="AlphaFoldDB" id="A0A285P8S8"/>
<dbReference type="SMART" id="SM00363">
    <property type="entry name" value="S4"/>
    <property type="match status" value="1"/>
</dbReference>
<dbReference type="FunFam" id="3.30.70.1560:FF:000001">
    <property type="entry name" value="Pseudouridine synthase"/>
    <property type="match status" value="1"/>
</dbReference>
<evidence type="ECO:0000256" key="1">
    <source>
        <dbReference type="ARBA" id="ARBA00008348"/>
    </source>
</evidence>
<feature type="domain" description="RNA-binding S4" evidence="6">
    <location>
        <begin position="1"/>
        <end position="59"/>
    </location>
</feature>
<dbReference type="EMBL" id="OBEK01000008">
    <property type="protein sequence ID" value="SNZ18145.1"/>
    <property type="molecule type" value="Genomic_DNA"/>
</dbReference>
<dbReference type="InterPro" id="IPR050343">
    <property type="entry name" value="RsuA_PseudoU_synthase"/>
</dbReference>
<evidence type="ECO:0000256" key="3">
    <source>
        <dbReference type="ARBA" id="ARBA00023235"/>
    </source>
</evidence>
<dbReference type="SUPFAM" id="SSF55174">
    <property type="entry name" value="Alpha-L RNA-binding motif"/>
    <property type="match status" value="1"/>
</dbReference>
<dbReference type="GO" id="GO:0000455">
    <property type="term" value="P:enzyme-directed rRNA pseudouridine synthesis"/>
    <property type="evidence" value="ECO:0007669"/>
    <property type="project" value="UniProtKB-ARBA"/>
</dbReference>
<dbReference type="Gene3D" id="3.10.290.10">
    <property type="entry name" value="RNA-binding S4 domain"/>
    <property type="match status" value="1"/>
</dbReference>
<dbReference type="InterPro" id="IPR020103">
    <property type="entry name" value="PsdUridine_synth_cat_dom_sf"/>
</dbReference>
<dbReference type="InterPro" id="IPR006145">
    <property type="entry name" value="PsdUridine_synth_RsuA/RluA"/>
</dbReference>
<evidence type="ECO:0000256" key="5">
    <source>
        <dbReference type="RuleBase" id="RU003887"/>
    </source>
</evidence>
<name>A0A285P8S8_9BACI</name>
<dbReference type="FunFam" id="3.10.290.10:FF:000003">
    <property type="entry name" value="Pseudouridine synthase"/>
    <property type="match status" value="1"/>
</dbReference>
<accession>A0A285P8S8</accession>
<dbReference type="PANTHER" id="PTHR47683">
    <property type="entry name" value="PSEUDOURIDINE SYNTHASE FAMILY PROTEIN-RELATED"/>
    <property type="match status" value="1"/>
</dbReference>
<dbReference type="NCBIfam" id="TIGR00093">
    <property type="entry name" value="pseudouridine synthase"/>
    <property type="match status" value="1"/>
</dbReference>
<evidence type="ECO:0000256" key="4">
    <source>
        <dbReference type="PROSITE-ProRule" id="PRU00182"/>
    </source>
</evidence>
<evidence type="ECO:0000313" key="8">
    <source>
        <dbReference type="Proteomes" id="UP000219356"/>
    </source>
</evidence>
<keyword evidence="3 5" id="KW-0413">Isomerase</keyword>
<comment type="similarity">
    <text evidence="1 5">Belongs to the pseudouridine synthase RsuA family.</text>
</comment>
<dbReference type="Proteomes" id="UP000219356">
    <property type="component" value="Unassembled WGS sequence"/>
</dbReference>
<dbReference type="GO" id="GO:0003723">
    <property type="term" value="F:RNA binding"/>
    <property type="evidence" value="ECO:0007669"/>
    <property type="project" value="UniProtKB-KW"/>
</dbReference>
<dbReference type="PROSITE" id="PS01149">
    <property type="entry name" value="PSI_RSU"/>
    <property type="match status" value="1"/>
</dbReference>
<protein>
    <recommendedName>
        <fullName evidence="5">Pseudouridine synthase</fullName>
        <ecNumber evidence="5">5.4.99.-</ecNumber>
    </recommendedName>
</protein>
<dbReference type="CDD" id="cd00165">
    <property type="entry name" value="S4"/>
    <property type="match status" value="1"/>
</dbReference>
<dbReference type="PANTHER" id="PTHR47683:SF4">
    <property type="entry name" value="PSEUDOURIDINE SYNTHASE"/>
    <property type="match status" value="1"/>
</dbReference>
<keyword evidence="2 4" id="KW-0694">RNA-binding</keyword>
<dbReference type="InterPro" id="IPR000748">
    <property type="entry name" value="PsdUridine_synth_RsuA/RluB/E/F"/>
</dbReference>
<gene>
    <name evidence="7" type="ORF">SAMN05421503_3497</name>
</gene>
<reference evidence="8" key="1">
    <citation type="submission" date="2017-09" db="EMBL/GenBank/DDBJ databases">
        <authorList>
            <person name="Varghese N."/>
            <person name="Submissions S."/>
        </authorList>
    </citation>
    <scope>NUCLEOTIDE SEQUENCE [LARGE SCALE GENOMIC DNA]</scope>
    <source>
        <strain evidence="8">CGMCC 1.8913</strain>
    </source>
</reference>
<dbReference type="EC" id="5.4.99.-" evidence="5"/>
<dbReference type="GO" id="GO:0005829">
    <property type="term" value="C:cytosol"/>
    <property type="evidence" value="ECO:0007669"/>
    <property type="project" value="UniProtKB-ARBA"/>
</dbReference>
<dbReference type="PROSITE" id="PS50889">
    <property type="entry name" value="S4"/>
    <property type="match status" value="1"/>
</dbReference>
<dbReference type="InterPro" id="IPR018496">
    <property type="entry name" value="PsdUridine_synth_RsuA/RluB_CS"/>
</dbReference>
<dbReference type="Gene3D" id="3.30.70.1560">
    <property type="entry name" value="Alpha-L RNA-binding motif"/>
    <property type="match status" value="1"/>
</dbReference>
<dbReference type="InterPro" id="IPR042092">
    <property type="entry name" value="PsdUridine_s_RsuA/RluB/E/F_cat"/>
</dbReference>
<dbReference type="InterPro" id="IPR020094">
    <property type="entry name" value="TruA/RsuA/RluB/E/F_N"/>
</dbReference>
<keyword evidence="8" id="KW-1185">Reference proteome</keyword>
<dbReference type="Gene3D" id="3.30.70.580">
    <property type="entry name" value="Pseudouridine synthase I, catalytic domain, N-terminal subdomain"/>
    <property type="match status" value="1"/>
</dbReference>
<proteinExistence type="inferred from homology"/>
<dbReference type="Pfam" id="PF01479">
    <property type="entry name" value="S4"/>
    <property type="match status" value="1"/>
</dbReference>
<organism evidence="7 8">
    <name type="scientific">Terribacillus aidingensis</name>
    <dbReference type="NCBI Taxonomy" id="586416"/>
    <lineage>
        <taxon>Bacteria</taxon>
        <taxon>Bacillati</taxon>
        <taxon>Bacillota</taxon>
        <taxon>Bacilli</taxon>
        <taxon>Bacillales</taxon>
        <taxon>Bacillaceae</taxon>
        <taxon>Terribacillus</taxon>
    </lineage>
</organism>
<dbReference type="GO" id="GO:0120159">
    <property type="term" value="F:rRNA pseudouridine synthase activity"/>
    <property type="evidence" value="ECO:0007669"/>
    <property type="project" value="UniProtKB-ARBA"/>
</dbReference>
<dbReference type="InterPro" id="IPR036986">
    <property type="entry name" value="S4_RNA-bd_sf"/>
</dbReference>
<evidence type="ECO:0000256" key="2">
    <source>
        <dbReference type="ARBA" id="ARBA00022884"/>
    </source>
</evidence>
<dbReference type="OrthoDB" id="9807213at2"/>
<dbReference type="CDD" id="cd02553">
    <property type="entry name" value="PseudoU_synth_RsuA"/>
    <property type="match status" value="1"/>
</dbReference>
<sequence>MRLDKLLANMGFGSRKEVKGLLKKGAITVNGIPVKSPSIHVDENNDNVQVNGETVEYREFIYLMMHKPPGLVSATEDKRDETVVDILQPEDRLFDPFPVGRLDKDTEGLLLLTNDGTLSHQLLSPKKHVQKLYYAQINGEVTENTIQQFEAGVTLDDEYVTKPAILKILKAGSVSEIEIIITEGKFHQIKRMFEAVGMEVTYLKRLQMGSLKLDEELQLGEYRELSDEELNSLIEDTKKS</sequence>
<evidence type="ECO:0000313" key="7">
    <source>
        <dbReference type="EMBL" id="SNZ18145.1"/>
    </source>
</evidence>